<keyword evidence="2" id="KW-1185">Reference proteome</keyword>
<accession>A0A392PH82</accession>
<organism evidence="1 2">
    <name type="scientific">Trifolium medium</name>
    <dbReference type="NCBI Taxonomy" id="97028"/>
    <lineage>
        <taxon>Eukaryota</taxon>
        <taxon>Viridiplantae</taxon>
        <taxon>Streptophyta</taxon>
        <taxon>Embryophyta</taxon>
        <taxon>Tracheophyta</taxon>
        <taxon>Spermatophyta</taxon>
        <taxon>Magnoliopsida</taxon>
        <taxon>eudicotyledons</taxon>
        <taxon>Gunneridae</taxon>
        <taxon>Pentapetalae</taxon>
        <taxon>rosids</taxon>
        <taxon>fabids</taxon>
        <taxon>Fabales</taxon>
        <taxon>Fabaceae</taxon>
        <taxon>Papilionoideae</taxon>
        <taxon>50 kb inversion clade</taxon>
        <taxon>NPAAA clade</taxon>
        <taxon>Hologalegina</taxon>
        <taxon>IRL clade</taxon>
        <taxon>Trifolieae</taxon>
        <taxon>Trifolium</taxon>
    </lineage>
</organism>
<dbReference type="PANTHER" id="PTHR34141:SF1">
    <property type="match status" value="1"/>
</dbReference>
<dbReference type="PANTHER" id="PTHR34141">
    <property type="match status" value="1"/>
</dbReference>
<dbReference type="Proteomes" id="UP000265520">
    <property type="component" value="Unassembled WGS sequence"/>
</dbReference>
<comment type="caution">
    <text evidence="1">The sequence shown here is derived from an EMBL/GenBank/DDBJ whole genome shotgun (WGS) entry which is preliminary data.</text>
</comment>
<name>A0A392PH82_9FABA</name>
<reference evidence="1 2" key="1">
    <citation type="journal article" date="2018" name="Front. Plant Sci.">
        <title>Red Clover (Trifolium pratense) and Zigzag Clover (T. medium) - A Picture of Genomic Similarities and Differences.</title>
        <authorList>
            <person name="Dluhosova J."/>
            <person name="Istvanek J."/>
            <person name="Nedelnik J."/>
            <person name="Repkova J."/>
        </authorList>
    </citation>
    <scope>NUCLEOTIDE SEQUENCE [LARGE SCALE GENOMIC DNA]</scope>
    <source>
        <strain evidence="2">cv. 10/8</strain>
        <tissue evidence="1">Leaf</tissue>
    </source>
</reference>
<proteinExistence type="predicted"/>
<dbReference type="EMBL" id="LXQA010077831">
    <property type="protein sequence ID" value="MCI10840.1"/>
    <property type="molecule type" value="Genomic_DNA"/>
</dbReference>
<protein>
    <submittedName>
        <fullName evidence="1">Uncharacterized protein</fullName>
    </submittedName>
</protein>
<evidence type="ECO:0000313" key="2">
    <source>
        <dbReference type="Proteomes" id="UP000265520"/>
    </source>
</evidence>
<feature type="non-terminal residue" evidence="1">
    <location>
        <position position="1"/>
    </location>
</feature>
<evidence type="ECO:0000313" key="1">
    <source>
        <dbReference type="EMBL" id="MCI10840.1"/>
    </source>
</evidence>
<dbReference type="AlphaFoldDB" id="A0A392PH82"/>
<sequence length="69" mass="7329">GPEGPVPKPSPTGTWRPALTVEAAQAVYQHPTGSELGPACPALRANPFPEVTDPFFRLPLPTLLEAQQL</sequence>